<name>T0RV60_SAPDV</name>
<dbReference type="Gene3D" id="1.10.167.10">
    <property type="entry name" value="Regulator of G-protein Signalling 4, domain 2"/>
    <property type="match status" value="1"/>
</dbReference>
<reference evidence="3 4" key="1">
    <citation type="submission" date="2012-04" db="EMBL/GenBank/DDBJ databases">
        <title>The Genome Sequence of Saprolegnia declina VS20.</title>
        <authorList>
            <consortium name="The Broad Institute Genome Sequencing Platform"/>
            <person name="Russ C."/>
            <person name="Nusbaum C."/>
            <person name="Tyler B."/>
            <person name="van West P."/>
            <person name="Dieguez-Uribeondo J."/>
            <person name="de Bruijn I."/>
            <person name="Tripathy S."/>
            <person name="Jiang R."/>
            <person name="Young S.K."/>
            <person name="Zeng Q."/>
            <person name="Gargeya S."/>
            <person name="Fitzgerald M."/>
            <person name="Haas B."/>
            <person name="Abouelleil A."/>
            <person name="Alvarado L."/>
            <person name="Arachchi H.M."/>
            <person name="Berlin A."/>
            <person name="Chapman S.B."/>
            <person name="Goldberg J."/>
            <person name="Griggs A."/>
            <person name="Gujja S."/>
            <person name="Hansen M."/>
            <person name="Howarth C."/>
            <person name="Imamovic A."/>
            <person name="Larimer J."/>
            <person name="McCowen C."/>
            <person name="Montmayeur A."/>
            <person name="Murphy C."/>
            <person name="Neiman D."/>
            <person name="Pearson M."/>
            <person name="Priest M."/>
            <person name="Roberts A."/>
            <person name="Saif S."/>
            <person name="Shea T."/>
            <person name="Sisk P."/>
            <person name="Sykes S."/>
            <person name="Wortman J."/>
            <person name="Nusbaum C."/>
            <person name="Birren B."/>
        </authorList>
    </citation>
    <scope>NUCLEOTIDE SEQUENCE [LARGE SCALE GENOMIC DNA]</scope>
    <source>
        <strain evidence="3 4">VS20</strain>
    </source>
</reference>
<dbReference type="InterPro" id="IPR016137">
    <property type="entry name" value="RGS"/>
</dbReference>
<evidence type="ECO:0000313" key="3">
    <source>
        <dbReference type="EMBL" id="EQC36398.1"/>
    </source>
</evidence>
<dbReference type="AlphaFoldDB" id="T0RV60"/>
<proteinExistence type="predicted"/>
<feature type="transmembrane region" description="Helical" evidence="1">
    <location>
        <begin position="74"/>
        <end position="97"/>
    </location>
</feature>
<dbReference type="Pfam" id="PF00615">
    <property type="entry name" value="RGS"/>
    <property type="match status" value="1"/>
</dbReference>
<feature type="domain" description="RGS" evidence="2">
    <location>
        <begin position="292"/>
        <end position="407"/>
    </location>
</feature>
<dbReference type="Proteomes" id="UP000030762">
    <property type="component" value="Unassembled WGS sequence"/>
</dbReference>
<evidence type="ECO:0000259" key="2">
    <source>
        <dbReference type="PROSITE" id="PS50132"/>
    </source>
</evidence>
<keyword evidence="1" id="KW-1133">Transmembrane helix</keyword>
<feature type="transmembrane region" description="Helical" evidence="1">
    <location>
        <begin position="6"/>
        <end position="26"/>
    </location>
</feature>
<dbReference type="OrthoDB" id="77345at2759"/>
<dbReference type="SUPFAM" id="SSF48097">
    <property type="entry name" value="Regulator of G-protein signaling, RGS"/>
    <property type="match status" value="1"/>
</dbReference>
<dbReference type="PANTHER" id="PTHR10845">
    <property type="entry name" value="REGULATOR OF G PROTEIN SIGNALING"/>
    <property type="match status" value="1"/>
</dbReference>
<dbReference type="GeneID" id="19946583"/>
<dbReference type="OMA" id="WTETEAF"/>
<dbReference type="PANTHER" id="PTHR10845:SF192">
    <property type="entry name" value="DOUBLE HIT, ISOFORM B"/>
    <property type="match status" value="1"/>
</dbReference>
<dbReference type="PROSITE" id="PS50132">
    <property type="entry name" value="RGS"/>
    <property type="match status" value="1"/>
</dbReference>
<evidence type="ECO:0000313" key="4">
    <source>
        <dbReference type="Proteomes" id="UP000030762"/>
    </source>
</evidence>
<feature type="transmembrane region" description="Helical" evidence="1">
    <location>
        <begin position="250"/>
        <end position="271"/>
    </location>
</feature>
<feature type="transmembrane region" description="Helical" evidence="1">
    <location>
        <begin position="129"/>
        <end position="152"/>
    </location>
</feature>
<feature type="transmembrane region" description="Helical" evidence="1">
    <location>
        <begin position="38"/>
        <end position="62"/>
    </location>
</feature>
<evidence type="ECO:0000256" key="1">
    <source>
        <dbReference type="SAM" id="Phobius"/>
    </source>
</evidence>
<accession>T0RV60</accession>
<gene>
    <name evidence="3" type="ORF">SDRG_05856</name>
</gene>
<dbReference type="InterPro" id="IPR036305">
    <property type="entry name" value="RGS_sf"/>
</dbReference>
<dbReference type="STRING" id="1156394.T0RV60"/>
<dbReference type="RefSeq" id="XP_008609819.1">
    <property type="nucleotide sequence ID" value="XM_008611597.1"/>
</dbReference>
<keyword evidence="4" id="KW-1185">Reference proteome</keyword>
<dbReference type="VEuPathDB" id="FungiDB:SDRG_05856"/>
<keyword evidence="1" id="KW-0472">Membrane</keyword>
<feature type="transmembrane region" description="Helical" evidence="1">
    <location>
        <begin position="182"/>
        <end position="205"/>
    </location>
</feature>
<keyword evidence="1" id="KW-0812">Transmembrane</keyword>
<feature type="transmembrane region" description="Helical" evidence="1">
    <location>
        <begin position="217"/>
        <end position="238"/>
    </location>
</feature>
<dbReference type="InterPro" id="IPR044926">
    <property type="entry name" value="RGS_subdomain_2"/>
</dbReference>
<organism evidence="3 4">
    <name type="scientific">Saprolegnia diclina (strain VS20)</name>
    <dbReference type="NCBI Taxonomy" id="1156394"/>
    <lineage>
        <taxon>Eukaryota</taxon>
        <taxon>Sar</taxon>
        <taxon>Stramenopiles</taxon>
        <taxon>Oomycota</taxon>
        <taxon>Saprolegniomycetes</taxon>
        <taxon>Saprolegniales</taxon>
        <taxon>Saprolegniaceae</taxon>
        <taxon>Saprolegnia</taxon>
    </lineage>
</organism>
<dbReference type="InParanoid" id="T0RV60"/>
<protein>
    <recommendedName>
        <fullName evidence="2">RGS domain-containing protein</fullName>
    </recommendedName>
</protein>
<dbReference type="EMBL" id="JH767147">
    <property type="protein sequence ID" value="EQC36398.1"/>
    <property type="molecule type" value="Genomic_DNA"/>
</dbReference>
<sequence>MATGPVLYAALLGLSGYMPLAILVYLRRRGYPSIRFGNPVQTALCSSLATLVSIGMLVLLLLRDSISCAVLVGFEYFSVNATLIALLVTELSIVLTFELTEEIADHHDYSTESATKLSQQRIKVLRAMLSLRGLGLLWGVAHILWLGLPIAIVGPEALASLPSPNATVTDCFAPVGGDVSPLAIVSFVHASLFIATYALLSYFLARVMDNFGLCFRYRLMGGLLALVFLGYAVCVALEANADLQAVGARYILLSLGGHAVVLAQIVFPIFASRSERIYEDGAMVLHTTKMNLLETYLETAEGYRAFAEFARIQFSYENAVAWKACADFKKGGGDSHAIYNTYIKAQSVLETNIPGTLRKYYFDIFEKSRKGHKVLGYHTALDKDFGVFDKFRDAILKLMVLDTLPRFQNHALGKGWSPFVETQESHFVLNHLMDAIEQPKNLVVPFDGQVQTVVDRVRRVSSSPSGKARKEFLPDRRES</sequence>